<dbReference type="AlphaFoldDB" id="A0A0A9CRI7"/>
<protein>
    <submittedName>
        <fullName evidence="1">Uncharacterized protein</fullName>
    </submittedName>
</protein>
<evidence type="ECO:0000313" key="1">
    <source>
        <dbReference type="EMBL" id="JAD78191.1"/>
    </source>
</evidence>
<proteinExistence type="predicted"/>
<dbReference type="EMBL" id="GBRH01219704">
    <property type="protein sequence ID" value="JAD78191.1"/>
    <property type="molecule type" value="Transcribed_RNA"/>
</dbReference>
<organism evidence="1">
    <name type="scientific">Arundo donax</name>
    <name type="common">Giant reed</name>
    <name type="synonym">Donax arundinaceus</name>
    <dbReference type="NCBI Taxonomy" id="35708"/>
    <lineage>
        <taxon>Eukaryota</taxon>
        <taxon>Viridiplantae</taxon>
        <taxon>Streptophyta</taxon>
        <taxon>Embryophyta</taxon>
        <taxon>Tracheophyta</taxon>
        <taxon>Spermatophyta</taxon>
        <taxon>Magnoliopsida</taxon>
        <taxon>Liliopsida</taxon>
        <taxon>Poales</taxon>
        <taxon>Poaceae</taxon>
        <taxon>PACMAD clade</taxon>
        <taxon>Arundinoideae</taxon>
        <taxon>Arundineae</taxon>
        <taxon>Arundo</taxon>
    </lineage>
</organism>
<reference evidence="1" key="2">
    <citation type="journal article" date="2015" name="Data Brief">
        <title>Shoot transcriptome of the giant reed, Arundo donax.</title>
        <authorList>
            <person name="Barrero R.A."/>
            <person name="Guerrero F.D."/>
            <person name="Moolhuijzen P."/>
            <person name="Goolsby J.A."/>
            <person name="Tidwell J."/>
            <person name="Bellgard S.E."/>
            <person name="Bellgard M.I."/>
        </authorList>
    </citation>
    <scope>NUCLEOTIDE SEQUENCE</scope>
    <source>
        <tissue evidence="1">Shoot tissue taken approximately 20 cm above the soil surface</tissue>
    </source>
</reference>
<sequence length="74" mass="8060">MGLTNNITKPRVSRDPMIKDKKMVLVQASQLSKGSTVEVAVTRILGYCSSSGLLASLISSLPSSWYGTQHDSRY</sequence>
<accession>A0A0A9CRI7</accession>
<reference evidence="1" key="1">
    <citation type="submission" date="2014-09" db="EMBL/GenBank/DDBJ databases">
        <authorList>
            <person name="Magalhaes I.L.F."/>
            <person name="Oliveira U."/>
            <person name="Santos F.R."/>
            <person name="Vidigal T.H.D.A."/>
            <person name="Brescovit A.D."/>
            <person name="Santos A.J."/>
        </authorList>
    </citation>
    <scope>NUCLEOTIDE SEQUENCE</scope>
    <source>
        <tissue evidence="1">Shoot tissue taken approximately 20 cm above the soil surface</tissue>
    </source>
</reference>
<name>A0A0A9CRI7_ARUDO</name>